<dbReference type="EMBL" id="SJPO01000004">
    <property type="protein sequence ID" value="TWT77283.1"/>
    <property type="molecule type" value="Genomic_DNA"/>
</dbReference>
<dbReference type="RefSeq" id="WP_146586291.1">
    <property type="nucleotide sequence ID" value="NZ_SJPO01000004.1"/>
</dbReference>
<evidence type="ECO:0000256" key="1">
    <source>
        <dbReference type="PROSITE-ProRule" id="PRU00169"/>
    </source>
</evidence>
<dbReference type="SUPFAM" id="SSF52172">
    <property type="entry name" value="CheY-like"/>
    <property type="match status" value="1"/>
</dbReference>
<evidence type="ECO:0000313" key="4">
    <source>
        <dbReference type="Proteomes" id="UP000318478"/>
    </source>
</evidence>
<dbReference type="Proteomes" id="UP000318478">
    <property type="component" value="Unassembled WGS sequence"/>
</dbReference>
<dbReference type="SMART" id="SM00448">
    <property type="entry name" value="REC"/>
    <property type="match status" value="1"/>
</dbReference>
<reference evidence="3 4" key="1">
    <citation type="submission" date="2019-02" db="EMBL/GenBank/DDBJ databases">
        <title>Deep-cultivation of Planctomycetes and their phenomic and genomic characterization uncovers novel biology.</title>
        <authorList>
            <person name="Wiegand S."/>
            <person name="Jogler M."/>
            <person name="Boedeker C."/>
            <person name="Pinto D."/>
            <person name="Vollmers J."/>
            <person name="Rivas-Marin E."/>
            <person name="Kohn T."/>
            <person name="Peeters S.H."/>
            <person name="Heuer A."/>
            <person name="Rast P."/>
            <person name="Oberbeckmann S."/>
            <person name="Bunk B."/>
            <person name="Jeske O."/>
            <person name="Meyerdierks A."/>
            <person name="Storesund J.E."/>
            <person name="Kallscheuer N."/>
            <person name="Luecker S."/>
            <person name="Lage O.M."/>
            <person name="Pohl T."/>
            <person name="Merkel B.J."/>
            <person name="Hornburger P."/>
            <person name="Mueller R.-W."/>
            <person name="Bruemmer F."/>
            <person name="Labrenz M."/>
            <person name="Spormann A.M."/>
            <person name="Op Den Camp H."/>
            <person name="Overmann J."/>
            <person name="Amann R."/>
            <person name="Jetten M.S.M."/>
            <person name="Mascher T."/>
            <person name="Medema M.H."/>
            <person name="Devos D.P."/>
            <person name="Kaster A.-K."/>
            <person name="Ovreas L."/>
            <person name="Rohde M."/>
            <person name="Galperin M.Y."/>
            <person name="Jogler C."/>
        </authorList>
    </citation>
    <scope>NUCLEOTIDE SEQUENCE [LARGE SCALE GENOMIC DNA]</scope>
    <source>
        <strain evidence="3 4">Pla123a</strain>
    </source>
</reference>
<evidence type="ECO:0000259" key="2">
    <source>
        <dbReference type="PROSITE" id="PS50110"/>
    </source>
</evidence>
<proteinExistence type="predicted"/>
<feature type="domain" description="Response regulatory" evidence="2">
    <location>
        <begin position="4"/>
        <end position="119"/>
    </location>
</feature>
<dbReference type="GO" id="GO:0000160">
    <property type="term" value="P:phosphorelay signal transduction system"/>
    <property type="evidence" value="ECO:0007669"/>
    <property type="project" value="InterPro"/>
</dbReference>
<comment type="caution">
    <text evidence="3">The sequence shown here is derived from an EMBL/GenBank/DDBJ whole genome shotgun (WGS) entry which is preliminary data.</text>
</comment>
<feature type="modified residue" description="4-aspartylphosphate" evidence="1">
    <location>
        <position position="53"/>
    </location>
</feature>
<dbReference type="Gene3D" id="3.40.50.2300">
    <property type="match status" value="1"/>
</dbReference>
<keyword evidence="4" id="KW-1185">Reference proteome</keyword>
<dbReference type="InterPro" id="IPR001789">
    <property type="entry name" value="Sig_transdc_resp-reg_receiver"/>
</dbReference>
<dbReference type="PANTHER" id="PTHR43228:SF1">
    <property type="entry name" value="TWO-COMPONENT RESPONSE REGULATOR ARR22"/>
    <property type="match status" value="1"/>
</dbReference>
<dbReference type="PROSITE" id="PS50110">
    <property type="entry name" value="RESPONSE_REGULATORY"/>
    <property type="match status" value="1"/>
</dbReference>
<name>A0A5C5YQZ3_9BACT</name>
<dbReference type="PANTHER" id="PTHR43228">
    <property type="entry name" value="TWO-COMPONENT RESPONSE REGULATOR"/>
    <property type="match status" value="1"/>
</dbReference>
<protein>
    <submittedName>
        <fullName evidence="3">Transcriptional regulatory protein QseF</fullName>
    </submittedName>
</protein>
<accession>A0A5C5YQZ3</accession>
<dbReference type="InterPro" id="IPR011006">
    <property type="entry name" value="CheY-like_superfamily"/>
</dbReference>
<dbReference type="InterPro" id="IPR052048">
    <property type="entry name" value="ST_Response_Regulator"/>
</dbReference>
<dbReference type="Pfam" id="PF00072">
    <property type="entry name" value="Response_reg"/>
    <property type="match status" value="1"/>
</dbReference>
<keyword evidence="1" id="KW-0597">Phosphoprotein</keyword>
<sequence>MDFKLLFVDDERAILNGIERLLGFDYDLDTAESGKEALETIANNGPYDIIFTDMRMPAMDGLQFVAEARKIAPASTFIMLTGNTDKETFVKAMHEARVFRFLNKPCDAGTLQLAIADAAEQGGQATPS</sequence>
<dbReference type="OrthoDB" id="9802066at2"/>
<evidence type="ECO:0000313" key="3">
    <source>
        <dbReference type="EMBL" id="TWT77283.1"/>
    </source>
</evidence>
<dbReference type="AlphaFoldDB" id="A0A5C5YQZ3"/>
<organism evidence="3 4">
    <name type="scientific">Posidoniimonas polymericola</name>
    <dbReference type="NCBI Taxonomy" id="2528002"/>
    <lineage>
        <taxon>Bacteria</taxon>
        <taxon>Pseudomonadati</taxon>
        <taxon>Planctomycetota</taxon>
        <taxon>Planctomycetia</taxon>
        <taxon>Pirellulales</taxon>
        <taxon>Lacipirellulaceae</taxon>
        <taxon>Posidoniimonas</taxon>
    </lineage>
</organism>
<gene>
    <name evidence="3" type="primary">qseF_1</name>
    <name evidence="3" type="ORF">Pla123a_19400</name>
</gene>